<comment type="subcellular location">
    <subcellularLocation>
        <location evidence="1">Cell membrane</location>
        <topology evidence="1">Multi-pass membrane protein</topology>
    </subcellularLocation>
</comment>
<keyword evidence="6 7" id="KW-0472">Membrane</keyword>
<feature type="transmembrane region" description="Helical" evidence="7">
    <location>
        <begin position="215"/>
        <end position="238"/>
    </location>
</feature>
<gene>
    <name evidence="9" type="ORF">GCM10022247_03080</name>
</gene>
<evidence type="ECO:0000256" key="5">
    <source>
        <dbReference type="ARBA" id="ARBA00022989"/>
    </source>
</evidence>
<evidence type="ECO:0000256" key="3">
    <source>
        <dbReference type="ARBA" id="ARBA00022475"/>
    </source>
</evidence>
<feature type="transmembrane region" description="Helical" evidence="7">
    <location>
        <begin position="335"/>
        <end position="357"/>
    </location>
</feature>
<accession>A0ABP7QU52</accession>
<dbReference type="Gene3D" id="3.30.530.20">
    <property type="match status" value="1"/>
</dbReference>
<dbReference type="PROSITE" id="PS50850">
    <property type="entry name" value="MFS"/>
    <property type="match status" value="1"/>
</dbReference>
<dbReference type="InterPro" id="IPR036259">
    <property type="entry name" value="MFS_trans_sf"/>
</dbReference>
<feature type="transmembrane region" description="Helical" evidence="7">
    <location>
        <begin position="250"/>
        <end position="269"/>
    </location>
</feature>
<dbReference type="Gene3D" id="1.20.1250.20">
    <property type="entry name" value="MFS general substrate transporter like domains"/>
    <property type="match status" value="1"/>
</dbReference>
<dbReference type="Pfam" id="PF03364">
    <property type="entry name" value="Polyketide_cyc"/>
    <property type="match status" value="1"/>
</dbReference>
<keyword evidence="3" id="KW-1003">Cell membrane</keyword>
<feature type="transmembrane region" description="Helical" evidence="7">
    <location>
        <begin position="303"/>
        <end position="323"/>
    </location>
</feature>
<evidence type="ECO:0000256" key="6">
    <source>
        <dbReference type="ARBA" id="ARBA00023136"/>
    </source>
</evidence>
<evidence type="ECO:0000313" key="10">
    <source>
        <dbReference type="Proteomes" id="UP001501747"/>
    </source>
</evidence>
<evidence type="ECO:0000259" key="8">
    <source>
        <dbReference type="PROSITE" id="PS50850"/>
    </source>
</evidence>
<name>A0ABP7QU52_9PSEU</name>
<dbReference type="PRINTS" id="PR01988">
    <property type="entry name" value="EXPORTERBACE"/>
</dbReference>
<dbReference type="InterPro" id="IPR005031">
    <property type="entry name" value="COQ10_START"/>
</dbReference>
<organism evidence="9 10">
    <name type="scientific">Allokutzneria multivorans</name>
    <dbReference type="NCBI Taxonomy" id="1142134"/>
    <lineage>
        <taxon>Bacteria</taxon>
        <taxon>Bacillati</taxon>
        <taxon>Actinomycetota</taxon>
        <taxon>Actinomycetes</taxon>
        <taxon>Pseudonocardiales</taxon>
        <taxon>Pseudonocardiaceae</taxon>
        <taxon>Allokutzneria</taxon>
    </lineage>
</organism>
<sequence length="571" mass="60812">MLEAVRIRDFRLLWGARLVAALGSWLLVIAIPAHVFHITGSLVATGFTLVAEFLPPLVLGPVAGALADRWDRRRVMICADLVRAAVITLMVFATEESSLWLVYLALLAESAAATVFRPAAQAHTPAVVGTGSALSGAQSLNAVTDGIVRLVGPPAGAALLTLAGFEFLVLLDCASYLVSAAAIAATAPRPHPPGERRAVLAEIAGGLRVLRGVPIALALLPFTAIFLAANASLSALLVPFGVRQLGGSEQIGFVSSALGVGFLLGAVVIRHCVDRFPPGRLFAASQFATAIAFFVLFDSMTMTVALPAAVAVGVFGSMTVVTPQVALQRAVPNEVLGRISAVFLSAEALAALLGALAGPALAQGFSLRAAMVTACLVTAFSALASAMLIPEPTVFPSSMRGYRLQESEIRDMTGDHMSVIEEQVEVHVPVRTAYDQWTQFESFPKFMDGVERVEQRTNTLTHWHASIAGVDREFDAEILHQVPDERVSWSVLSGPKHKGTVSFTPQDATHTKVSLRIEYEPEGFVENVGDKLGIVQSRVRGDLKRFKEFIEQRGAETGAWRGEVKPGDSRL</sequence>
<keyword evidence="4 7" id="KW-0812">Transmembrane</keyword>
<dbReference type="InterPro" id="IPR010290">
    <property type="entry name" value="TM_effector"/>
</dbReference>
<proteinExistence type="predicted"/>
<evidence type="ECO:0000313" key="9">
    <source>
        <dbReference type="EMBL" id="GAA3988058.1"/>
    </source>
</evidence>
<dbReference type="PANTHER" id="PTHR23513">
    <property type="entry name" value="INTEGRAL MEMBRANE EFFLUX PROTEIN-RELATED"/>
    <property type="match status" value="1"/>
</dbReference>
<dbReference type="CDD" id="cd07817">
    <property type="entry name" value="SRPBCC_8"/>
    <property type="match status" value="1"/>
</dbReference>
<evidence type="ECO:0000256" key="2">
    <source>
        <dbReference type="ARBA" id="ARBA00022448"/>
    </source>
</evidence>
<dbReference type="EMBL" id="BAABAL010000003">
    <property type="protein sequence ID" value="GAA3988058.1"/>
    <property type="molecule type" value="Genomic_DNA"/>
</dbReference>
<comment type="caution">
    <text evidence="9">The sequence shown here is derived from an EMBL/GenBank/DDBJ whole genome shotgun (WGS) entry which is preliminary data.</text>
</comment>
<dbReference type="Proteomes" id="UP001501747">
    <property type="component" value="Unassembled WGS sequence"/>
</dbReference>
<evidence type="ECO:0000256" key="7">
    <source>
        <dbReference type="SAM" id="Phobius"/>
    </source>
</evidence>
<dbReference type="PANTHER" id="PTHR23513:SF6">
    <property type="entry name" value="MAJOR FACILITATOR SUPERFAMILY ASSOCIATED DOMAIN-CONTAINING PROTEIN"/>
    <property type="match status" value="1"/>
</dbReference>
<dbReference type="Pfam" id="PF05977">
    <property type="entry name" value="MFS_3"/>
    <property type="match status" value="1"/>
</dbReference>
<feature type="transmembrane region" description="Helical" evidence="7">
    <location>
        <begin position="12"/>
        <end position="36"/>
    </location>
</feature>
<dbReference type="CDD" id="cd06173">
    <property type="entry name" value="MFS_MefA_like"/>
    <property type="match status" value="1"/>
</dbReference>
<dbReference type="SUPFAM" id="SSF103473">
    <property type="entry name" value="MFS general substrate transporter"/>
    <property type="match status" value="1"/>
</dbReference>
<keyword evidence="10" id="KW-1185">Reference proteome</keyword>
<evidence type="ECO:0000256" key="4">
    <source>
        <dbReference type="ARBA" id="ARBA00022692"/>
    </source>
</evidence>
<keyword evidence="2" id="KW-0813">Transport</keyword>
<protein>
    <recommendedName>
        <fullName evidence="8">Major facilitator superfamily (MFS) profile domain-containing protein</fullName>
    </recommendedName>
</protein>
<feature type="transmembrane region" description="Helical" evidence="7">
    <location>
        <begin position="42"/>
        <end position="63"/>
    </location>
</feature>
<evidence type="ECO:0000256" key="1">
    <source>
        <dbReference type="ARBA" id="ARBA00004651"/>
    </source>
</evidence>
<reference evidence="10" key="1">
    <citation type="journal article" date="2019" name="Int. J. Syst. Evol. Microbiol.">
        <title>The Global Catalogue of Microorganisms (GCM) 10K type strain sequencing project: providing services to taxonomists for standard genome sequencing and annotation.</title>
        <authorList>
            <consortium name="The Broad Institute Genomics Platform"/>
            <consortium name="The Broad Institute Genome Sequencing Center for Infectious Disease"/>
            <person name="Wu L."/>
            <person name="Ma J."/>
        </authorList>
    </citation>
    <scope>NUCLEOTIDE SEQUENCE [LARGE SCALE GENOMIC DNA]</scope>
    <source>
        <strain evidence="10">JCM 17342</strain>
    </source>
</reference>
<dbReference type="SUPFAM" id="SSF55961">
    <property type="entry name" value="Bet v1-like"/>
    <property type="match status" value="1"/>
</dbReference>
<feature type="domain" description="Major facilitator superfamily (MFS) profile" evidence="8">
    <location>
        <begin position="9"/>
        <end position="393"/>
    </location>
</feature>
<dbReference type="InterPro" id="IPR023393">
    <property type="entry name" value="START-like_dom_sf"/>
</dbReference>
<feature type="transmembrane region" description="Helical" evidence="7">
    <location>
        <begin position="369"/>
        <end position="390"/>
    </location>
</feature>
<dbReference type="InterPro" id="IPR020846">
    <property type="entry name" value="MFS_dom"/>
</dbReference>
<keyword evidence="5 7" id="KW-1133">Transmembrane helix</keyword>
<dbReference type="InterPro" id="IPR022324">
    <property type="entry name" value="Bacilysin_exporter_BacE_put"/>
</dbReference>